<dbReference type="Proteomes" id="UP000011713">
    <property type="component" value="Unassembled WGS sequence"/>
</dbReference>
<sequence>MKKKRHIGNDFVHVVFKECDEDYDLRTISGQFNDVHIVIQPLNDHEYRTQLQVTIKGCPDIVAIPKGEAMSDCAQG</sequence>
<protein>
    <recommendedName>
        <fullName evidence="2">Rap-GAP domain-containing protein</fullName>
    </recommendedName>
</protein>
<dbReference type="Gene3D" id="3.40.50.11210">
    <property type="entry name" value="Rap/Ran-GAP"/>
    <property type="match status" value="1"/>
</dbReference>
<evidence type="ECO:0000313" key="4">
    <source>
        <dbReference type="Proteomes" id="UP000011713"/>
    </source>
</evidence>
<proteinExistence type="predicted"/>
<keyword evidence="1" id="KW-0343">GTPase activation</keyword>
<dbReference type="GO" id="GO:0033596">
    <property type="term" value="C:TSC1-TSC2 complex"/>
    <property type="evidence" value="ECO:0007669"/>
    <property type="project" value="TreeGrafter"/>
</dbReference>
<dbReference type="PROSITE" id="PS50085">
    <property type="entry name" value="RAPGAP"/>
    <property type="match status" value="1"/>
</dbReference>
<evidence type="ECO:0000313" key="3">
    <source>
        <dbReference type="EnsemblProtists" id="HpaP813193"/>
    </source>
</evidence>
<dbReference type="InParanoid" id="M4C278"/>
<dbReference type="AlphaFoldDB" id="M4C278"/>
<dbReference type="SUPFAM" id="SSF111347">
    <property type="entry name" value="Rap/Ran-GAP"/>
    <property type="match status" value="1"/>
</dbReference>
<reference evidence="4" key="1">
    <citation type="journal article" date="2010" name="Science">
        <title>Signatures of adaptation to obligate biotrophy in the Hyaloperonospora arabidopsidis genome.</title>
        <authorList>
            <person name="Baxter L."/>
            <person name="Tripathy S."/>
            <person name="Ishaque N."/>
            <person name="Boot N."/>
            <person name="Cabral A."/>
            <person name="Kemen E."/>
            <person name="Thines M."/>
            <person name="Ah-Fong A."/>
            <person name="Anderson R."/>
            <person name="Badejoko W."/>
            <person name="Bittner-Eddy P."/>
            <person name="Boore J.L."/>
            <person name="Chibucos M.C."/>
            <person name="Coates M."/>
            <person name="Dehal P."/>
            <person name="Delehaunty K."/>
            <person name="Dong S."/>
            <person name="Downton P."/>
            <person name="Dumas B."/>
            <person name="Fabro G."/>
            <person name="Fronick C."/>
            <person name="Fuerstenberg S.I."/>
            <person name="Fulton L."/>
            <person name="Gaulin E."/>
            <person name="Govers F."/>
            <person name="Hughes L."/>
            <person name="Humphray S."/>
            <person name="Jiang R.H."/>
            <person name="Judelson H."/>
            <person name="Kamoun S."/>
            <person name="Kyung K."/>
            <person name="Meijer H."/>
            <person name="Minx P."/>
            <person name="Morris P."/>
            <person name="Nelson J."/>
            <person name="Phuntumart V."/>
            <person name="Qutob D."/>
            <person name="Rehmany A."/>
            <person name="Rougon-Cardoso A."/>
            <person name="Ryden P."/>
            <person name="Torto-Alalibo T."/>
            <person name="Studholme D."/>
            <person name="Wang Y."/>
            <person name="Win J."/>
            <person name="Wood J."/>
            <person name="Clifton S.W."/>
            <person name="Rogers J."/>
            <person name="Van den Ackerveken G."/>
            <person name="Jones J.D."/>
            <person name="McDowell J.M."/>
            <person name="Beynon J."/>
            <person name="Tyler B.M."/>
        </authorList>
    </citation>
    <scope>NUCLEOTIDE SEQUENCE [LARGE SCALE GENOMIC DNA]</scope>
    <source>
        <strain evidence="4">Emoy2</strain>
    </source>
</reference>
<dbReference type="HOGENOM" id="CLU_2659818_0_0_1"/>
<keyword evidence="4" id="KW-1185">Reference proteome</keyword>
<dbReference type="STRING" id="559515.M4C278"/>
<reference evidence="3" key="2">
    <citation type="submission" date="2015-06" db="UniProtKB">
        <authorList>
            <consortium name="EnsemblProtists"/>
        </authorList>
    </citation>
    <scope>IDENTIFICATION</scope>
    <source>
        <strain evidence="3">Emoy2</strain>
    </source>
</reference>
<dbReference type="VEuPathDB" id="FungiDB:HpaG813193"/>
<accession>M4C278</accession>
<dbReference type="GO" id="GO:0005096">
    <property type="term" value="F:GTPase activator activity"/>
    <property type="evidence" value="ECO:0007669"/>
    <property type="project" value="UniProtKB-KW"/>
</dbReference>
<organism evidence="3 4">
    <name type="scientific">Hyaloperonospora arabidopsidis (strain Emoy2)</name>
    <name type="common">Downy mildew agent</name>
    <name type="synonym">Peronospora arabidopsidis</name>
    <dbReference type="NCBI Taxonomy" id="559515"/>
    <lineage>
        <taxon>Eukaryota</taxon>
        <taxon>Sar</taxon>
        <taxon>Stramenopiles</taxon>
        <taxon>Oomycota</taxon>
        <taxon>Peronosporomycetes</taxon>
        <taxon>Peronosporales</taxon>
        <taxon>Peronosporaceae</taxon>
        <taxon>Hyaloperonospora</taxon>
    </lineage>
</organism>
<dbReference type="eggNOG" id="KOG3687">
    <property type="taxonomic scope" value="Eukaryota"/>
</dbReference>
<dbReference type="GO" id="GO:0005634">
    <property type="term" value="C:nucleus"/>
    <property type="evidence" value="ECO:0007669"/>
    <property type="project" value="InterPro"/>
</dbReference>
<dbReference type="EMBL" id="JH598119">
    <property type="status" value="NOT_ANNOTATED_CDS"/>
    <property type="molecule type" value="Genomic_DNA"/>
</dbReference>
<dbReference type="GO" id="GO:0051056">
    <property type="term" value="P:regulation of small GTPase mediated signal transduction"/>
    <property type="evidence" value="ECO:0007669"/>
    <property type="project" value="InterPro"/>
</dbReference>
<dbReference type="InterPro" id="IPR027107">
    <property type="entry name" value="Tuberin/Ral-act_asu"/>
</dbReference>
<evidence type="ECO:0000259" key="2">
    <source>
        <dbReference type="PROSITE" id="PS50085"/>
    </source>
</evidence>
<dbReference type="GO" id="GO:0032007">
    <property type="term" value="P:negative regulation of TOR signaling"/>
    <property type="evidence" value="ECO:0007669"/>
    <property type="project" value="TreeGrafter"/>
</dbReference>
<dbReference type="PANTHER" id="PTHR10063:SF0">
    <property type="entry name" value="TUBERIN"/>
    <property type="match status" value="1"/>
</dbReference>
<dbReference type="PANTHER" id="PTHR10063">
    <property type="entry name" value="TUBERIN"/>
    <property type="match status" value="1"/>
</dbReference>
<dbReference type="InterPro" id="IPR035974">
    <property type="entry name" value="Rap/Ran-GAP_sf"/>
</dbReference>
<feature type="domain" description="Rap-GAP" evidence="2">
    <location>
        <begin position="1"/>
        <end position="76"/>
    </location>
</feature>
<dbReference type="Pfam" id="PF02145">
    <property type="entry name" value="Rap_GAP"/>
    <property type="match status" value="1"/>
</dbReference>
<evidence type="ECO:0000256" key="1">
    <source>
        <dbReference type="ARBA" id="ARBA00022468"/>
    </source>
</evidence>
<dbReference type="InterPro" id="IPR000331">
    <property type="entry name" value="Rap/Ran_GAP_dom"/>
</dbReference>
<dbReference type="EnsemblProtists" id="HpaT813193">
    <property type="protein sequence ID" value="HpaP813193"/>
    <property type="gene ID" value="HpaG813193"/>
</dbReference>
<name>M4C278_HYAAE</name>